<dbReference type="SUPFAM" id="SSF46785">
    <property type="entry name" value="Winged helix' DNA-binding domain"/>
    <property type="match status" value="1"/>
</dbReference>
<reference evidence="5" key="1">
    <citation type="submission" date="2021-01" db="EMBL/GenBank/DDBJ databases">
        <title>Genomic Encyclopedia of Type Strains, Phase IV (KMG-IV): sequencing the most valuable type-strain genomes for metagenomic binning, comparative biology and taxonomic classification.</title>
        <authorList>
            <person name="Goeker M."/>
        </authorList>
    </citation>
    <scope>NUCLEOTIDE SEQUENCE</scope>
    <source>
        <strain evidence="5">DSM 21943</strain>
    </source>
</reference>
<dbReference type="InterPro" id="IPR011711">
    <property type="entry name" value="GntR_C"/>
</dbReference>
<keyword evidence="3" id="KW-0804">Transcription</keyword>
<name>A0ABS2SV90_9BACI</name>
<evidence type="ECO:0000313" key="6">
    <source>
        <dbReference type="Proteomes" id="UP001179280"/>
    </source>
</evidence>
<dbReference type="PANTHER" id="PTHR43537">
    <property type="entry name" value="TRANSCRIPTIONAL REGULATOR, GNTR FAMILY"/>
    <property type="match status" value="1"/>
</dbReference>
<dbReference type="PANTHER" id="PTHR43537:SF5">
    <property type="entry name" value="UXU OPERON TRANSCRIPTIONAL REGULATOR"/>
    <property type="match status" value="1"/>
</dbReference>
<gene>
    <name evidence="5" type="ORF">JOC54_002733</name>
</gene>
<evidence type="ECO:0000259" key="4">
    <source>
        <dbReference type="PROSITE" id="PS50949"/>
    </source>
</evidence>
<sequence length="228" mass="26727">MLNRARFKVSTREFVYETIRELIMTLELPPGSAISEKEIAEELEVSRTPVREAFLKLSEDELLTVLPQRGSFVTLIDLDHVEEARFLREQAETGMIKLACELIHEQIVQQMQENVEAQKKAKQAEDETTLFKLDREFHRLLAEGTNKLRVWQVIQRMDTHSNRLRKLSMDLKLNWDLLIEQHEAMVNAIKTNDRKGAESIMHAHLTLLKFDQSALRAEYPTYFYEQDN</sequence>
<dbReference type="InterPro" id="IPR036390">
    <property type="entry name" value="WH_DNA-bd_sf"/>
</dbReference>
<dbReference type="SMART" id="SM00895">
    <property type="entry name" value="FCD"/>
    <property type="match status" value="1"/>
</dbReference>
<organism evidence="5 6">
    <name type="scientific">Shouchella xiaoxiensis</name>
    <dbReference type="NCBI Taxonomy" id="766895"/>
    <lineage>
        <taxon>Bacteria</taxon>
        <taxon>Bacillati</taxon>
        <taxon>Bacillota</taxon>
        <taxon>Bacilli</taxon>
        <taxon>Bacillales</taxon>
        <taxon>Bacillaceae</taxon>
        <taxon>Shouchella</taxon>
    </lineage>
</organism>
<dbReference type="Gene3D" id="1.20.120.530">
    <property type="entry name" value="GntR ligand-binding domain-like"/>
    <property type="match status" value="1"/>
</dbReference>
<dbReference type="Gene3D" id="1.10.10.10">
    <property type="entry name" value="Winged helix-like DNA-binding domain superfamily/Winged helix DNA-binding domain"/>
    <property type="match status" value="1"/>
</dbReference>
<dbReference type="Proteomes" id="UP001179280">
    <property type="component" value="Unassembled WGS sequence"/>
</dbReference>
<dbReference type="SUPFAM" id="SSF48008">
    <property type="entry name" value="GntR ligand-binding domain-like"/>
    <property type="match status" value="1"/>
</dbReference>
<keyword evidence="6" id="KW-1185">Reference proteome</keyword>
<accession>A0ABS2SV90</accession>
<feature type="domain" description="HTH gntR-type" evidence="4">
    <location>
        <begin position="9"/>
        <end position="76"/>
    </location>
</feature>
<dbReference type="Pfam" id="PF00392">
    <property type="entry name" value="GntR"/>
    <property type="match status" value="1"/>
</dbReference>
<dbReference type="RefSeq" id="WP_204466698.1">
    <property type="nucleotide sequence ID" value="NZ_JAFBCV010000008.1"/>
</dbReference>
<comment type="caution">
    <text evidence="5">The sequence shown here is derived from an EMBL/GenBank/DDBJ whole genome shotgun (WGS) entry which is preliminary data.</text>
</comment>
<dbReference type="Pfam" id="PF07729">
    <property type="entry name" value="FCD"/>
    <property type="match status" value="1"/>
</dbReference>
<dbReference type="InterPro" id="IPR000524">
    <property type="entry name" value="Tscrpt_reg_HTH_GntR"/>
</dbReference>
<dbReference type="InterPro" id="IPR036388">
    <property type="entry name" value="WH-like_DNA-bd_sf"/>
</dbReference>
<keyword evidence="2 5" id="KW-0238">DNA-binding</keyword>
<evidence type="ECO:0000256" key="1">
    <source>
        <dbReference type="ARBA" id="ARBA00023015"/>
    </source>
</evidence>
<dbReference type="PROSITE" id="PS50949">
    <property type="entry name" value="HTH_GNTR"/>
    <property type="match status" value="1"/>
</dbReference>
<dbReference type="EMBL" id="JAFBCV010000008">
    <property type="protein sequence ID" value="MBM7839453.1"/>
    <property type="molecule type" value="Genomic_DNA"/>
</dbReference>
<evidence type="ECO:0000313" key="5">
    <source>
        <dbReference type="EMBL" id="MBM7839453.1"/>
    </source>
</evidence>
<dbReference type="CDD" id="cd07377">
    <property type="entry name" value="WHTH_GntR"/>
    <property type="match status" value="1"/>
</dbReference>
<proteinExistence type="predicted"/>
<evidence type="ECO:0000256" key="2">
    <source>
        <dbReference type="ARBA" id="ARBA00023125"/>
    </source>
</evidence>
<dbReference type="GO" id="GO:0003677">
    <property type="term" value="F:DNA binding"/>
    <property type="evidence" value="ECO:0007669"/>
    <property type="project" value="UniProtKB-KW"/>
</dbReference>
<evidence type="ECO:0000256" key="3">
    <source>
        <dbReference type="ARBA" id="ARBA00023163"/>
    </source>
</evidence>
<protein>
    <submittedName>
        <fullName evidence="5">DNA-binding GntR family transcriptional regulator</fullName>
    </submittedName>
</protein>
<dbReference type="InterPro" id="IPR008920">
    <property type="entry name" value="TF_FadR/GntR_C"/>
</dbReference>
<dbReference type="SMART" id="SM00345">
    <property type="entry name" value="HTH_GNTR"/>
    <property type="match status" value="1"/>
</dbReference>
<keyword evidence="1" id="KW-0805">Transcription regulation</keyword>